<gene>
    <name evidence="2" type="ORF">HaLaN_26040</name>
</gene>
<proteinExistence type="predicted"/>
<dbReference type="Gene3D" id="3.30.1370.60">
    <property type="entry name" value="Hypothetical oxidoreductase yiak, domain 2"/>
    <property type="match status" value="1"/>
</dbReference>
<dbReference type="InterPro" id="IPR036111">
    <property type="entry name" value="Mal/L-sulfo/L-lacto_DH-like_sf"/>
</dbReference>
<keyword evidence="3" id="KW-1185">Reference proteome</keyword>
<feature type="non-terminal residue" evidence="2">
    <location>
        <position position="71"/>
    </location>
</feature>
<evidence type="ECO:0000313" key="2">
    <source>
        <dbReference type="EMBL" id="GFH27677.1"/>
    </source>
</evidence>
<dbReference type="GO" id="GO:0016491">
    <property type="term" value="F:oxidoreductase activity"/>
    <property type="evidence" value="ECO:0007669"/>
    <property type="project" value="UniProtKB-KW"/>
</dbReference>
<dbReference type="Proteomes" id="UP000485058">
    <property type="component" value="Unassembled WGS sequence"/>
</dbReference>
<evidence type="ECO:0000313" key="3">
    <source>
        <dbReference type="Proteomes" id="UP000485058"/>
    </source>
</evidence>
<dbReference type="InterPro" id="IPR003767">
    <property type="entry name" value="Malate/L-lactate_DH-like"/>
</dbReference>
<dbReference type="Pfam" id="PF02615">
    <property type="entry name" value="Ldh_2"/>
    <property type="match status" value="1"/>
</dbReference>
<comment type="caution">
    <text evidence="2">The sequence shown here is derived from an EMBL/GenBank/DDBJ whole genome shotgun (WGS) entry which is preliminary data.</text>
</comment>
<feature type="non-terminal residue" evidence="2">
    <location>
        <position position="1"/>
    </location>
</feature>
<evidence type="ECO:0000256" key="1">
    <source>
        <dbReference type="ARBA" id="ARBA00023002"/>
    </source>
</evidence>
<keyword evidence="1" id="KW-0560">Oxidoreductase</keyword>
<organism evidence="2 3">
    <name type="scientific">Haematococcus lacustris</name>
    <name type="common">Green alga</name>
    <name type="synonym">Haematococcus pluvialis</name>
    <dbReference type="NCBI Taxonomy" id="44745"/>
    <lineage>
        <taxon>Eukaryota</taxon>
        <taxon>Viridiplantae</taxon>
        <taxon>Chlorophyta</taxon>
        <taxon>core chlorophytes</taxon>
        <taxon>Chlorophyceae</taxon>
        <taxon>CS clade</taxon>
        <taxon>Chlamydomonadales</taxon>
        <taxon>Haematococcaceae</taxon>
        <taxon>Haematococcus</taxon>
    </lineage>
</organism>
<reference evidence="2 3" key="1">
    <citation type="submission" date="2020-02" db="EMBL/GenBank/DDBJ databases">
        <title>Draft genome sequence of Haematococcus lacustris strain NIES-144.</title>
        <authorList>
            <person name="Morimoto D."/>
            <person name="Nakagawa S."/>
            <person name="Yoshida T."/>
            <person name="Sawayama S."/>
        </authorList>
    </citation>
    <scope>NUCLEOTIDE SEQUENCE [LARGE SCALE GENOMIC DNA]</scope>
    <source>
        <strain evidence="2 3">NIES-144</strain>
    </source>
</reference>
<protein>
    <submittedName>
        <fullName evidence="2">Uncharacterized protein</fullName>
    </submittedName>
</protein>
<dbReference type="EMBL" id="BLLF01003573">
    <property type="protein sequence ID" value="GFH27677.1"/>
    <property type="molecule type" value="Genomic_DNA"/>
</dbReference>
<accession>A0A6A0A5A8</accession>
<name>A0A6A0A5A8_HAELA</name>
<dbReference type="SUPFAM" id="SSF89733">
    <property type="entry name" value="L-sulfolactate dehydrogenase-like"/>
    <property type="match status" value="1"/>
</dbReference>
<sequence length="71" mass="7280">VLSGGALRSFDRGTKGSGLGIMVELLAGPLVGAAVSDKLQEANWGNLVVAVDPALLGDPQVIKQRVRAVLD</sequence>
<dbReference type="AlphaFoldDB" id="A0A6A0A5A8"/>
<dbReference type="InterPro" id="IPR043143">
    <property type="entry name" value="Mal/L-sulf/L-lact_DH-like_NADP"/>
</dbReference>